<dbReference type="EMBL" id="VFOR01000002">
    <property type="protein sequence ID" value="TQL57878.1"/>
    <property type="molecule type" value="Genomic_DNA"/>
</dbReference>
<proteinExistence type="predicted"/>
<keyword evidence="3" id="KW-1185">Reference proteome</keyword>
<dbReference type="RefSeq" id="WP_142093699.1">
    <property type="nucleotide sequence ID" value="NZ_BAAAMD010000004.1"/>
</dbReference>
<dbReference type="Pfam" id="PF00293">
    <property type="entry name" value="NUDIX"/>
    <property type="match status" value="1"/>
</dbReference>
<gene>
    <name evidence="2" type="ORF">FB460_1723</name>
</gene>
<dbReference type="Gene3D" id="3.90.79.10">
    <property type="entry name" value="Nucleoside Triphosphate Pyrophosphohydrolase"/>
    <property type="match status" value="1"/>
</dbReference>
<accession>A0A542ZBZ3</accession>
<evidence type="ECO:0000313" key="3">
    <source>
        <dbReference type="Proteomes" id="UP000316196"/>
    </source>
</evidence>
<sequence length="234" mass="25852">MRIVCVATEGGSPLFSSALGHGEDPYLTVWQHGLTLTRTLSAENTSNEIVLTVQGAPTLHRPVQRRRRRHHPQGSELPTRRQRVAAYGIVLSERGILGTEFSKLTNASGSFGLPGGGIEPGEQPPHTVVREVHEETSQHVTIGPLVDVQSDHWIGHAPNGRFEDFHAVRLVYTVFCDDPTDPVVIDVGGTTASARWVPLDNWRDTPWVSGSRALLAKHLPEARRLWALHRAERD</sequence>
<dbReference type="OrthoDB" id="9804442at2"/>
<name>A0A542ZBZ3_9ACTN</name>
<reference evidence="2 3" key="1">
    <citation type="submission" date="2019-06" db="EMBL/GenBank/DDBJ databases">
        <title>Sequencing the genomes of 1000 actinobacteria strains.</title>
        <authorList>
            <person name="Klenk H.-P."/>
        </authorList>
    </citation>
    <scope>NUCLEOTIDE SEQUENCE [LARGE SCALE GENOMIC DNA]</scope>
    <source>
        <strain evidence="2 3">DSM 8251</strain>
    </source>
</reference>
<dbReference type="InterPro" id="IPR015797">
    <property type="entry name" value="NUDIX_hydrolase-like_dom_sf"/>
</dbReference>
<dbReference type="SUPFAM" id="SSF55811">
    <property type="entry name" value="Nudix"/>
    <property type="match status" value="1"/>
</dbReference>
<evidence type="ECO:0000313" key="2">
    <source>
        <dbReference type="EMBL" id="TQL57878.1"/>
    </source>
</evidence>
<dbReference type="AlphaFoldDB" id="A0A542ZBZ3"/>
<evidence type="ECO:0000259" key="1">
    <source>
        <dbReference type="PROSITE" id="PS51462"/>
    </source>
</evidence>
<dbReference type="InterPro" id="IPR000086">
    <property type="entry name" value="NUDIX_hydrolase_dom"/>
</dbReference>
<dbReference type="CDD" id="cd02883">
    <property type="entry name" value="NUDIX_Hydrolase"/>
    <property type="match status" value="1"/>
</dbReference>
<organism evidence="2 3">
    <name type="scientific">Propioniferax innocua</name>
    <dbReference type="NCBI Taxonomy" id="1753"/>
    <lineage>
        <taxon>Bacteria</taxon>
        <taxon>Bacillati</taxon>
        <taxon>Actinomycetota</taxon>
        <taxon>Actinomycetes</taxon>
        <taxon>Propionibacteriales</taxon>
        <taxon>Propionibacteriaceae</taxon>
        <taxon>Propioniferax</taxon>
    </lineage>
</organism>
<comment type="caution">
    <text evidence="2">The sequence shown here is derived from an EMBL/GenBank/DDBJ whole genome shotgun (WGS) entry which is preliminary data.</text>
</comment>
<feature type="domain" description="Nudix hydrolase" evidence="1">
    <location>
        <begin position="58"/>
        <end position="220"/>
    </location>
</feature>
<protein>
    <submittedName>
        <fullName evidence="2">NUDIX domain-containing protein</fullName>
    </submittedName>
</protein>
<dbReference type="PANTHER" id="PTHR43736:SF2">
    <property type="entry name" value="MUTT_NUDIX FAMILY PROTEIN"/>
    <property type="match status" value="1"/>
</dbReference>
<dbReference type="Proteomes" id="UP000316196">
    <property type="component" value="Unassembled WGS sequence"/>
</dbReference>
<dbReference type="PROSITE" id="PS51462">
    <property type="entry name" value="NUDIX"/>
    <property type="match status" value="1"/>
</dbReference>
<dbReference type="PANTHER" id="PTHR43736">
    <property type="entry name" value="ADP-RIBOSE PYROPHOSPHATASE"/>
    <property type="match status" value="1"/>
</dbReference>